<feature type="region of interest" description="Disordered" evidence="1">
    <location>
        <begin position="37"/>
        <end position="80"/>
    </location>
</feature>
<proteinExistence type="predicted"/>
<reference evidence="2 3" key="1">
    <citation type="journal article" date="2019" name="Mol. Ecol. Resour.">
        <title>Chromosome-level genome assembly of Triplophysa tibetana, a fish adapted to the harsh high-altitude environment of the Tibetan Plateau.</title>
        <authorList>
            <person name="Yang X."/>
            <person name="Liu H."/>
            <person name="Ma Z."/>
            <person name="Zou Y."/>
            <person name="Zou M."/>
            <person name="Mao Y."/>
            <person name="Li X."/>
            <person name="Wang H."/>
            <person name="Chen T."/>
            <person name="Wang W."/>
            <person name="Yang R."/>
        </authorList>
    </citation>
    <scope>NUCLEOTIDE SEQUENCE [LARGE SCALE GENOMIC DNA]</scope>
    <source>
        <strain evidence="2">TTIB1903HZAU</strain>
        <tissue evidence="2">Muscle</tissue>
    </source>
</reference>
<evidence type="ECO:0000313" key="3">
    <source>
        <dbReference type="Proteomes" id="UP000324632"/>
    </source>
</evidence>
<evidence type="ECO:0000256" key="1">
    <source>
        <dbReference type="SAM" id="MobiDB-lite"/>
    </source>
</evidence>
<gene>
    <name evidence="2" type="ORF">E1301_Tti010573</name>
</gene>
<keyword evidence="3" id="KW-1185">Reference proteome</keyword>
<feature type="compositionally biased region" description="Polar residues" evidence="1">
    <location>
        <begin position="55"/>
        <end position="72"/>
    </location>
</feature>
<dbReference type="EMBL" id="SOYY01000019">
    <property type="protein sequence ID" value="KAA0707668.1"/>
    <property type="molecule type" value="Genomic_DNA"/>
</dbReference>
<comment type="caution">
    <text evidence="2">The sequence shown here is derived from an EMBL/GenBank/DDBJ whole genome shotgun (WGS) entry which is preliminary data.</text>
</comment>
<accession>A0A5A9NE70</accession>
<protein>
    <submittedName>
        <fullName evidence="2">Uncharacterized protein</fullName>
    </submittedName>
</protein>
<organism evidence="2 3">
    <name type="scientific">Triplophysa tibetana</name>
    <dbReference type="NCBI Taxonomy" id="1572043"/>
    <lineage>
        <taxon>Eukaryota</taxon>
        <taxon>Metazoa</taxon>
        <taxon>Chordata</taxon>
        <taxon>Craniata</taxon>
        <taxon>Vertebrata</taxon>
        <taxon>Euteleostomi</taxon>
        <taxon>Actinopterygii</taxon>
        <taxon>Neopterygii</taxon>
        <taxon>Teleostei</taxon>
        <taxon>Ostariophysi</taxon>
        <taxon>Cypriniformes</taxon>
        <taxon>Nemacheilidae</taxon>
        <taxon>Triplophysa</taxon>
    </lineage>
</organism>
<sequence length="122" mass="12978">MISLKLQIGQVTIQIEKRFRGSPGNLSITASARSHCNVGKSAAGPSSRWPRHQHQSMTSTCASRSIQMQAAEQNGEKDTPCGDNFMTGAKAKCVGKAKVTAANEPGLPLVPCHKLDMTSLLS</sequence>
<evidence type="ECO:0000313" key="2">
    <source>
        <dbReference type="EMBL" id="KAA0707668.1"/>
    </source>
</evidence>
<dbReference type="Proteomes" id="UP000324632">
    <property type="component" value="Chromosome 19"/>
</dbReference>
<dbReference type="AlphaFoldDB" id="A0A5A9NE70"/>
<name>A0A5A9NE70_9TELE</name>